<comment type="subcellular location">
    <subcellularLocation>
        <location evidence="1">Membrane</location>
        <topology evidence="1">Single-pass membrane protein</topology>
    </subcellularLocation>
</comment>
<evidence type="ECO:0000313" key="10">
    <source>
        <dbReference type="Proteomes" id="UP000199608"/>
    </source>
</evidence>
<evidence type="ECO:0000256" key="5">
    <source>
        <dbReference type="ARBA" id="ARBA00023136"/>
    </source>
</evidence>
<evidence type="ECO:0000313" key="9">
    <source>
        <dbReference type="EMBL" id="SDT86759.1"/>
    </source>
</evidence>
<dbReference type="SMART" id="SM00287">
    <property type="entry name" value="SH3b"/>
    <property type="match status" value="1"/>
</dbReference>
<accession>A0A1H2DV95</accession>
<protein>
    <submittedName>
        <fullName evidence="9">SH3 domain protein</fullName>
    </submittedName>
</protein>
<dbReference type="PROSITE" id="PS51781">
    <property type="entry name" value="SH3B"/>
    <property type="match status" value="1"/>
</dbReference>
<evidence type="ECO:0000259" key="8">
    <source>
        <dbReference type="PROSITE" id="PS51781"/>
    </source>
</evidence>
<dbReference type="EMBL" id="FNLL01000002">
    <property type="protein sequence ID" value="SDT86759.1"/>
    <property type="molecule type" value="Genomic_DNA"/>
</dbReference>
<evidence type="ECO:0000256" key="2">
    <source>
        <dbReference type="ARBA" id="ARBA00022692"/>
    </source>
</evidence>
<keyword evidence="4 7" id="KW-1133">Transmembrane helix</keyword>
<keyword evidence="3" id="KW-0732">Signal</keyword>
<dbReference type="AlphaFoldDB" id="A0A1H2DV95"/>
<reference evidence="10" key="1">
    <citation type="submission" date="2016-10" db="EMBL/GenBank/DDBJ databases">
        <authorList>
            <person name="Varghese N."/>
            <person name="Submissions S."/>
        </authorList>
    </citation>
    <scope>NUCLEOTIDE SEQUENCE [LARGE SCALE GENOMIC DNA]</scope>
    <source>
        <strain evidence="10">DSM 3384</strain>
    </source>
</reference>
<gene>
    <name evidence="9" type="ORF">SAMN04487931_102229</name>
</gene>
<dbReference type="NCBIfam" id="TIGR04211">
    <property type="entry name" value="SH3_and_anchor"/>
    <property type="match status" value="1"/>
</dbReference>
<evidence type="ECO:0000256" key="3">
    <source>
        <dbReference type="ARBA" id="ARBA00022729"/>
    </source>
</evidence>
<dbReference type="Pfam" id="PF08239">
    <property type="entry name" value="SH3_3"/>
    <property type="match status" value="1"/>
</dbReference>
<dbReference type="InterPro" id="IPR003646">
    <property type="entry name" value="SH3-like_bac-type"/>
</dbReference>
<proteinExistence type="predicted"/>
<dbReference type="Proteomes" id="UP000199608">
    <property type="component" value="Unassembled WGS sequence"/>
</dbReference>
<name>A0A1H2DV95_9BACT</name>
<keyword evidence="6" id="KW-0175">Coiled coil</keyword>
<keyword evidence="10" id="KW-1185">Reference proteome</keyword>
<dbReference type="InterPro" id="IPR016476">
    <property type="entry name" value="SH3_dom_pro"/>
</dbReference>
<evidence type="ECO:0000256" key="4">
    <source>
        <dbReference type="ARBA" id="ARBA00022989"/>
    </source>
</evidence>
<feature type="coiled-coil region" evidence="6">
    <location>
        <begin position="110"/>
        <end position="189"/>
    </location>
</feature>
<keyword evidence="5 7" id="KW-0472">Membrane</keyword>
<evidence type="ECO:0000256" key="1">
    <source>
        <dbReference type="ARBA" id="ARBA00004167"/>
    </source>
</evidence>
<keyword evidence="2 7" id="KW-0812">Transmembrane</keyword>
<feature type="transmembrane region" description="Helical" evidence="7">
    <location>
        <begin position="192"/>
        <end position="210"/>
    </location>
</feature>
<evidence type="ECO:0000256" key="7">
    <source>
        <dbReference type="SAM" id="Phobius"/>
    </source>
</evidence>
<organism evidence="9 10">
    <name type="scientific">Desulfobacula phenolica</name>
    <dbReference type="NCBI Taxonomy" id="90732"/>
    <lineage>
        <taxon>Bacteria</taxon>
        <taxon>Pseudomonadati</taxon>
        <taxon>Thermodesulfobacteriota</taxon>
        <taxon>Desulfobacteria</taxon>
        <taxon>Desulfobacterales</taxon>
        <taxon>Desulfobacteraceae</taxon>
        <taxon>Desulfobacula</taxon>
    </lineage>
</organism>
<sequence>MGHKNYEFRKGDSARMKKKYQYTLILSLSMVLFLVCISFAEDIYVTGVTKITMRTGPGVEHKIVQMLKSGTKLEIVEYQTDWSQVRTSAGKTGWVLSRFLTQKVPDALLVEQLKNSNQGLILKLEAVQAKNKDLTVKNAALIQVEEKYKKLKQESAEFLMLDAKYKKMMQQYETQKSRIETLESELNSEPKLWFIIGPSVFIVGLFFGLGTRKKKRSSLL</sequence>
<dbReference type="Gene3D" id="2.30.30.40">
    <property type="entry name" value="SH3 Domains"/>
    <property type="match status" value="1"/>
</dbReference>
<evidence type="ECO:0000256" key="6">
    <source>
        <dbReference type="SAM" id="Coils"/>
    </source>
</evidence>
<dbReference type="GO" id="GO:0016020">
    <property type="term" value="C:membrane"/>
    <property type="evidence" value="ECO:0007669"/>
    <property type="project" value="UniProtKB-SubCell"/>
</dbReference>
<feature type="domain" description="SH3b" evidence="8">
    <location>
        <begin position="40"/>
        <end position="104"/>
    </location>
</feature>